<dbReference type="Proteomes" id="UP001237207">
    <property type="component" value="Unassembled WGS sequence"/>
</dbReference>
<dbReference type="AlphaFoldDB" id="A0AAJ1WJL9"/>
<dbReference type="EMBL" id="JAUSUC010000027">
    <property type="protein sequence ID" value="MDQ0215805.1"/>
    <property type="molecule type" value="Genomic_DNA"/>
</dbReference>
<comment type="caution">
    <text evidence="1">The sequence shown here is derived from an EMBL/GenBank/DDBJ whole genome shotgun (WGS) entry which is preliminary data.</text>
</comment>
<gene>
    <name evidence="1" type="ORF">J2S13_002225</name>
</gene>
<evidence type="ECO:0000313" key="1">
    <source>
        <dbReference type="EMBL" id="MDQ0215805.1"/>
    </source>
</evidence>
<organism evidence="1 2">
    <name type="scientific">Oikeobacillus pervagus</name>
    <dbReference type="NCBI Taxonomy" id="1325931"/>
    <lineage>
        <taxon>Bacteria</taxon>
        <taxon>Bacillati</taxon>
        <taxon>Bacillota</taxon>
        <taxon>Bacilli</taxon>
        <taxon>Bacillales</taxon>
        <taxon>Bacillaceae</taxon>
        <taxon>Oikeobacillus</taxon>
    </lineage>
</organism>
<keyword evidence="2" id="KW-1185">Reference proteome</keyword>
<name>A0AAJ1WJL9_9BACI</name>
<sequence length="51" mass="6142">MSYRYWFITPHVECAIHSLSEHIVIEKGTIEFEQNEMIVTVGNERFSYNYE</sequence>
<dbReference type="RefSeq" id="WP_307257809.1">
    <property type="nucleotide sequence ID" value="NZ_JAUSUC010000027.1"/>
</dbReference>
<evidence type="ECO:0000313" key="2">
    <source>
        <dbReference type="Proteomes" id="UP001237207"/>
    </source>
</evidence>
<protein>
    <submittedName>
        <fullName evidence="1">Uncharacterized protein</fullName>
    </submittedName>
</protein>
<accession>A0AAJ1WJL9</accession>
<proteinExistence type="predicted"/>
<reference evidence="1" key="1">
    <citation type="submission" date="2023-07" db="EMBL/GenBank/DDBJ databases">
        <title>Genomic Encyclopedia of Type Strains, Phase IV (KMG-IV): sequencing the most valuable type-strain genomes for metagenomic binning, comparative biology and taxonomic classification.</title>
        <authorList>
            <person name="Goeker M."/>
        </authorList>
    </citation>
    <scope>NUCLEOTIDE SEQUENCE</scope>
    <source>
        <strain evidence="1">DSM 23947</strain>
    </source>
</reference>